<dbReference type="InterPro" id="IPR023879">
    <property type="entry name" value="QH-AmDH_bsu"/>
</dbReference>
<sequence length="374" mass="41734">MKLKTIASFATAVAGLALGAHAWAAADAGPALKAGQEYMIATNYPNNLHVVELTNDTLYKTCKLPDAFGPGTAMMGPDKKTAYLLNNHYADLYGVNLDNCETVFHAKLSQSPSEKVRSMFSFAVSPDGKEIYATVNPTQQMSDHYVVQQPRLDVFSTDGGLDAKPIRSFPMPRQVYLMRTADDGSLYAAGADIYKMDVKTGKYEVALPLRNWKRPNYSAPDVLYFWPHQTSRNDFSMLYTAAKFQDEKQDLATAEYLYGFLSIDLKTGKTIVEDFAPLIELYFSGLRSPKDPNQMFGVLNRLTKYDIKEKKLLKAANLDHSYYCIAFNTKGSKLYLAGTFNDIAVYDPENLEKIKNIELPGGDMAITTTQVFVR</sequence>
<dbReference type="PANTHER" id="PTHR47197">
    <property type="entry name" value="PROTEIN NIRF"/>
    <property type="match status" value="1"/>
</dbReference>
<accession>A0ABZ2RIK5</accession>
<keyword evidence="1" id="KW-0732">Signal</keyword>
<dbReference type="SUPFAM" id="SSF50969">
    <property type="entry name" value="YVTN repeat-like/Quinoprotein amine dehydrogenase"/>
    <property type="match status" value="1"/>
</dbReference>
<dbReference type="Proteomes" id="UP001476583">
    <property type="component" value="Chromosome"/>
</dbReference>
<reference evidence="2 3" key="1">
    <citation type="submission" date="2024-03" db="EMBL/GenBank/DDBJ databases">
        <title>Complete genome of BD2.</title>
        <authorList>
            <person name="Cao G."/>
        </authorList>
    </citation>
    <scope>NUCLEOTIDE SEQUENCE [LARGE SCALE GENOMIC DNA]</scope>
    <source>
        <strain evidence="2 3">BD2</strain>
    </source>
</reference>
<proteinExistence type="predicted"/>
<protein>
    <submittedName>
        <fullName evidence="2">Quinohemoprotein amine dehydrogenase subunit beta</fullName>
    </submittedName>
</protein>
<gene>
    <name evidence="2" type="primary">peaD</name>
    <name evidence="2" type="ORF">WG219_05005</name>
</gene>
<evidence type="ECO:0000313" key="2">
    <source>
        <dbReference type="EMBL" id="WXL26837.1"/>
    </source>
</evidence>
<dbReference type="Gene3D" id="2.130.10.10">
    <property type="entry name" value="YVTN repeat-like/Quinoprotein amine dehydrogenase"/>
    <property type="match status" value="1"/>
</dbReference>
<dbReference type="PANTHER" id="PTHR47197:SF3">
    <property type="entry name" value="DIHYDRO-HEME D1 DEHYDROGENASE"/>
    <property type="match status" value="1"/>
</dbReference>
<dbReference type="InterPro" id="IPR015943">
    <property type="entry name" value="WD40/YVTN_repeat-like_dom_sf"/>
</dbReference>
<dbReference type="EMBL" id="CP148074">
    <property type="protein sequence ID" value="WXL26837.1"/>
    <property type="molecule type" value="Genomic_DNA"/>
</dbReference>
<organism evidence="2 3">
    <name type="scientific">Ectopseudomonas mendocina</name>
    <name type="common">Pseudomonas mendocina</name>
    <dbReference type="NCBI Taxonomy" id="300"/>
    <lineage>
        <taxon>Bacteria</taxon>
        <taxon>Pseudomonadati</taxon>
        <taxon>Pseudomonadota</taxon>
        <taxon>Gammaproteobacteria</taxon>
        <taxon>Pseudomonadales</taxon>
        <taxon>Pseudomonadaceae</taxon>
        <taxon>Ectopseudomonas</taxon>
    </lineage>
</organism>
<dbReference type="InterPro" id="IPR011044">
    <property type="entry name" value="Quino_amine_DH_bsu"/>
</dbReference>
<feature type="signal peptide" evidence="1">
    <location>
        <begin position="1"/>
        <end position="22"/>
    </location>
</feature>
<evidence type="ECO:0000313" key="3">
    <source>
        <dbReference type="Proteomes" id="UP001476583"/>
    </source>
</evidence>
<dbReference type="InterPro" id="IPR051200">
    <property type="entry name" value="Host-pathogen_enzymatic-act"/>
</dbReference>
<name>A0ABZ2RIK5_ECTME</name>
<keyword evidence="3" id="KW-1185">Reference proteome</keyword>
<feature type="chain" id="PRO_5045977938" evidence="1">
    <location>
        <begin position="23"/>
        <end position="374"/>
    </location>
</feature>
<evidence type="ECO:0000256" key="1">
    <source>
        <dbReference type="SAM" id="SignalP"/>
    </source>
</evidence>
<dbReference type="NCBIfam" id="TIGR03907">
    <property type="entry name" value="QH_beta"/>
    <property type="match status" value="1"/>
</dbReference>